<organism evidence="2 3">
    <name type="scientific">Rubus argutus</name>
    <name type="common">Southern blackberry</name>
    <dbReference type="NCBI Taxonomy" id="59490"/>
    <lineage>
        <taxon>Eukaryota</taxon>
        <taxon>Viridiplantae</taxon>
        <taxon>Streptophyta</taxon>
        <taxon>Embryophyta</taxon>
        <taxon>Tracheophyta</taxon>
        <taxon>Spermatophyta</taxon>
        <taxon>Magnoliopsida</taxon>
        <taxon>eudicotyledons</taxon>
        <taxon>Gunneridae</taxon>
        <taxon>Pentapetalae</taxon>
        <taxon>rosids</taxon>
        <taxon>fabids</taxon>
        <taxon>Rosales</taxon>
        <taxon>Rosaceae</taxon>
        <taxon>Rosoideae</taxon>
        <taxon>Rosoideae incertae sedis</taxon>
        <taxon>Rubus</taxon>
    </lineage>
</organism>
<feature type="region of interest" description="Disordered" evidence="1">
    <location>
        <begin position="23"/>
        <end position="56"/>
    </location>
</feature>
<feature type="compositionally biased region" description="Basic residues" evidence="1">
    <location>
        <begin position="25"/>
        <end position="44"/>
    </location>
</feature>
<protein>
    <submittedName>
        <fullName evidence="2">Uncharacterized protein</fullName>
    </submittedName>
</protein>
<sequence length="185" mass="20977">MYRQGLVVVARLRGGIRLVALRGDQKKKKKKKEMMRQISRRRKYSSSSSSAATSMQTKEDSLKGKYLNLCFCEHVIPAHLCTCDVVHSIKLSNLLSSTTKDDEDDVGTKIEQEAYKSTEMHGSPLPWAYDHLGSQILFTRSNTSNQLHYKLKVVEPIRGEILVFDACLGLTFTTPIFTLPCKDHR</sequence>
<evidence type="ECO:0000313" key="2">
    <source>
        <dbReference type="EMBL" id="KAK9932888.1"/>
    </source>
</evidence>
<dbReference type="Proteomes" id="UP001457282">
    <property type="component" value="Unassembled WGS sequence"/>
</dbReference>
<reference evidence="2 3" key="1">
    <citation type="journal article" date="2023" name="G3 (Bethesda)">
        <title>A chromosome-length genome assembly and annotation of blackberry (Rubus argutus, cv. 'Hillquist').</title>
        <authorList>
            <person name="Bruna T."/>
            <person name="Aryal R."/>
            <person name="Dudchenko O."/>
            <person name="Sargent D.J."/>
            <person name="Mead D."/>
            <person name="Buti M."/>
            <person name="Cavallini A."/>
            <person name="Hytonen T."/>
            <person name="Andres J."/>
            <person name="Pham M."/>
            <person name="Weisz D."/>
            <person name="Mascagni F."/>
            <person name="Usai G."/>
            <person name="Natali L."/>
            <person name="Bassil N."/>
            <person name="Fernandez G.E."/>
            <person name="Lomsadze A."/>
            <person name="Armour M."/>
            <person name="Olukolu B."/>
            <person name="Poorten T."/>
            <person name="Britton C."/>
            <person name="Davik J."/>
            <person name="Ashrafi H."/>
            <person name="Aiden E.L."/>
            <person name="Borodovsky M."/>
            <person name="Worthington M."/>
        </authorList>
    </citation>
    <scope>NUCLEOTIDE SEQUENCE [LARGE SCALE GENOMIC DNA]</scope>
    <source>
        <strain evidence="2">PI 553951</strain>
    </source>
</reference>
<name>A0AAW1X7C7_RUBAR</name>
<dbReference type="EMBL" id="JBEDUW010000004">
    <property type="protein sequence ID" value="KAK9932888.1"/>
    <property type="molecule type" value="Genomic_DNA"/>
</dbReference>
<accession>A0AAW1X7C7</accession>
<gene>
    <name evidence="2" type="ORF">M0R45_020109</name>
</gene>
<proteinExistence type="predicted"/>
<keyword evidence="3" id="KW-1185">Reference proteome</keyword>
<evidence type="ECO:0000256" key="1">
    <source>
        <dbReference type="SAM" id="MobiDB-lite"/>
    </source>
</evidence>
<comment type="caution">
    <text evidence="2">The sequence shown here is derived from an EMBL/GenBank/DDBJ whole genome shotgun (WGS) entry which is preliminary data.</text>
</comment>
<dbReference type="AlphaFoldDB" id="A0AAW1X7C7"/>
<evidence type="ECO:0000313" key="3">
    <source>
        <dbReference type="Proteomes" id="UP001457282"/>
    </source>
</evidence>